<proteinExistence type="predicted"/>
<reference evidence="2 3" key="1">
    <citation type="submission" date="2016-06" db="EMBL/GenBank/DDBJ databases">
        <title>Living apart together: crosstalk between the core and supernumerary genomes in a fungal plant pathogen.</title>
        <authorList>
            <person name="Vanheule A."/>
            <person name="Audenaert K."/>
            <person name="Warris S."/>
            <person name="Van De Geest H."/>
            <person name="Schijlen E."/>
            <person name="Hofte M."/>
            <person name="De Saeger S."/>
            <person name="Haesaert G."/>
            <person name="Waalwijk C."/>
            <person name="Van Der Lee T."/>
        </authorList>
    </citation>
    <scope>NUCLEOTIDE SEQUENCE [LARGE SCALE GENOMIC DNA]</scope>
    <source>
        <strain evidence="2 3">2516</strain>
    </source>
</reference>
<dbReference type="PANTHER" id="PTHR43130">
    <property type="entry name" value="ARAC-FAMILY TRANSCRIPTIONAL REGULATOR"/>
    <property type="match status" value="1"/>
</dbReference>
<sequence length="235" mass="25718">MTTLQFGILVYDFQAVDVVGPMDVINSCSKSAMQVCSSFMKVEEEVISRAQDFVFHHIGVTRDPVTLTYGSLAIKPSTTVDECPELDILLLGGPDPSNFELHPKFAEFIRRHVAAGKLLFTTCTGAAVAAAAGVLDGKNATVNHGAIPFLKPKFPKVNWTDEKKWIVDGNIWTSGGAVAGMDMFAHWVNENYGLDVLTLGSSMLDYEPRDVDGILDVIPKRFSKDGRQLPTHVFN</sequence>
<dbReference type="Gene3D" id="3.40.50.880">
    <property type="match status" value="1"/>
</dbReference>
<dbReference type="OMA" id="HHIGITR"/>
<accession>A0A1B8AUQ2</accession>
<dbReference type="Pfam" id="PF01965">
    <property type="entry name" value="DJ-1_PfpI"/>
    <property type="match status" value="1"/>
</dbReference>
<dbReference type="SUPFAM" id="SSF52317">
    <property type="entry name" value="Class I glutamine amidotransferase-like"/>
    <property type="match status" value="1"/>
</dbReference>
<evidence type="ECO:0000313" key="2">
    <source>
        <dbReference type="EMBL" id="OBS24262.1"/>
    </source>
</evidence>
<dbReference type="Proteomes" id="UP000091967">
    <property type="component" value="Unassembled WGS sequence"/>
</dbReference>
<name>A0A1B8AUQ2_FUSPO</name>
<dbReference type="AlphaFoldDB" id="A0A1B8AUQ2"/>
<evidence type="ECO:0000313" key="3">
    <source>
        <dbReference type="Proteomes" id="UP000091967"/>
    </source>
</evidence>
<dbReference type="EMBL" id="LYXU01000002">
    <property type="protein sequence ID" value="OBS24262.1"/>
    <property type="molecule type" value="Genomic_DNA"/>
</dbReference>
<feature type="domain" description="DJ-1/PfpI" evidence="1">
    <location>
        <begin position="11"/>
        <end position="185"/>
    </location>
</feature>
<organism evidence="2 3">
    <name type="scientific">Fusarium poae</name>
    <dbReference type="NCBI Taxonomy" id="36050"/>
    <lineage>
        <taxon>Eukaryota</taxon>
        <taxon>Fungi</taxon>
        <taxon>Dikarya</taxon>
        <taxon>Ascomycota</taxon>
        <taxon>Pezizomycotina</taxon>
        <taxon>Sordariomycetes</taxon>
        <taxon>Hypocreomycetidae</taxon>
        <taxon>Hypocreales</taxon>
        <taxon>Nectriaceae</taxon>
        <taxon>Fusarium</taxon>
    </lineage>
</organism>
<dbReference type="PANTHER" id="PTHR43130:SF7">
    <property type="entry name" value="DJ-1_PFPI DOMAIN-CONTAINING PROTEIN"/>
    <property type="match status" value="1"/>
</dbReference>
<dbReference type="InterPro" id="IPR002818">
    <property type="entry name" value="DJ-1/PfpI"/>
</dbReference>
<comment type="caution">
    <text evidence="2">The sequence shown here is derived from an EMBL/GenBank/DDBJ whole genome shotgun (WGS) entry which is preliminary data.</text>
</comment>
<gene>
    <name evidence="2" type="ORF">FPOA_04808</name>
</gene>
<dbReference type="OrthoDB" id="543156at2759"/>
<evidence type="ECO:0000259" key="1">
    <source>
        <dbReference type="Pfam" id="PF01965"/>
    </source>
</evidence>
<protein>
    <recommendedName>
        <fullName evidence="1">DJ-1/PfpI domain-containing protein</fullName>
    </recommendedName>
</protein>
<dbReference type="InterPro" id="IPR029062">
    <property type="entry name" value="Class_I_gatase-like"/>
</dbReference>
<keyword evidence="3" id="KW-1185">Reference proteome</keyword>
<dbReference type="InterPro" id="IPR052158">
    <property type="entry name" value="INH-QAR"/>
</dbReference>